<comment type="caution">
    <text evidence="14">The sequence shown here is derived from an EMBL/GenBank/DDBJ whole genome shotgun (WGS) entry which is preliminary data.</text>
</comment>
<comment type="subcellular location">
    <subcellularLocation>
        <location evidence="1">Membrane</location>
        <topology evidence="1">Multi-pass membrane protein</topology>
    </subcellularLocation>
</comment>
<name>A0A084G5L4_PSEDA</name>
<feature type="transmembrane region" description="Helical" evidence="13">
    <location>
        <begin position="435"/>
        <end position="453"/>
    </location>
</feature>
<dbReference type="InterPro" id="IPR018083">
    <property type="entry name" value="Sterol_reductase_CS"/>
</dbReference>
<accession>A0A084G5L4</accession>
<keyword evidence="5 13" id="KW-0752">Steroid biosynthesis</keyword>
<feature type="transmembrane region" description="Helical" evidence="13">
    <location>
        <begin position="20"/>
        <end position="40"/>
    </location>
</feature>
<evidence type="ECO:0000256" key="7">
    <source>
        <dbReference type="ARBA" id="ARBA00023002"/>
    </source>
</evidence>
<sequence>MAPKSKTPAVSAPVHEGYEFGGPLGAAAISFGLPILMYVFTFACNDISGCPAPSLLNPKTLDLGQLKREVGWPEDGIIGVFDLNVTLYVLAYYLVNALLYGILPASEVQGTELATGGRLTYRFNAFTSHMIILAVCVAGTVQSGASFTLWTYISDNYLQIFTANLLLATFLATFVYVRSFSVKPGNKEMRELAAGGQTGNMMYDWYIGRELNPRVTLPIIGEMDIKVWFELRPGLLGWLLLNAAWVAQQYRNYGYITDSIAFIAGIQSLYIIDSWINESSILTMIDITMDGFGFMLSFGDIAWVPFLYSTQTRYLSIYPVTLGPTGIAAMLAVLGTGFYIFRSSNNEKNLFRTNPNDPRVSHLEYIQTKTGSKLLVTGWWGTARHINYFGDWIQAWPYSLPTAIAGYTILAAGTGAEGAFVMADGREVVQGAARGWGMLFTYFYVLYFGVLLIHRDGRDDQKCLRKYGDDWIEYRRRVKWRIIPYVY</sequence>
<dbReference type="PROSITE" id="PS01017">
    <property type="entry name" value="STEROL_REDUCT_1"/>
    <property type="match status" value="1"/>
</dbReference>
<dbReference type="PANTHER" id="PTHR21257">
    <property type="entry name" value="DELTA(14)-STEROL REDUCTASE"/>
    <property type="match status" value="1"/>
</dbReference>
<evidence type="ECO:0000256" key="5">
    <source>
        <dbReference type="ARBA" id="ARBA00022955"/>
    </source>
</evidence>
<evidence type="ECO:0000313" key="14">
    <source>
        <dbReference type="EMBL" id="KEZ42626.1"/>
    </source>
</evidence>
<feature type="transmembrane region" description="Helical" evidence="13">
    <location>
        <begin position="158"/>
        <end position="177"/>
    </location>
</feature>
<keyword evidence="12 13" id="KW-0753">Steroid metabolism</keyword>
<keyword evidence="8 13" id="KW-0756">Sterol biosynthesis</keyword>
<dbReference type="Proteomes" id="UP000028545">
    <property type="component" value="Unassembled WGS sequence"/>
</dbReference>
<evidence type="ECO:0000256" key="6">
    <source>
        <dbReference type="ARBA" id="ARBA00022989"/>
    </source>
</evidence>
<keyword evidence="4 13" id="KW-0812">Transmembrane</keyword>
<dbReference type="HOGENOM" id="CLU_015631_0_3_1"/>
<keyword evidence="7 13" id="KW-0560">Oxidoreductase</keyword>
<evidence type="ECO:0000256" key="11">
    <source>
        <dbReference type="ARBA" id="ARBA00023166"/>
    </source>
</evidence>
<comment type="similarity">
    <text evidence="2 13">Belongs to the ERG4/ERG24 family.</text>
</comment>
<evidence type="ECO:0000256" key="3">
    <source>
        <dbReference type="ARBA" id="ARBA00022516"/>
    </source>
</evidence>
<evidence type="ECO:0000256" key="10">
    <source>
        <dbReference type="ARBA" id="ARBA00023136"/>
    </source>
</evidence>
<evidence type="ECO:0000256" key="12">
    <source>
        <dbReference type="ARBA" id="ARBA00023221"/>
    </source>
</evidence>
<dbReference type="VEuPathDB" id="FungiDB:SAPIO_CDS5871"/>
<keyword evidence="11 13" id="KW-1207">Sterol metabolism</keyword>
<dbReference type="GeneID" id="27724943"/>
<dbReference type="GO" id="GO:0005789">
    <property type="term" value="C:endoplasmic reticulum membrane"/>
    <property type="evidence" value="ECO:0007669"/>
    <property type="project" value="TreeGrafter"/>
</dbReference>
<reference evidence="14 15" key="1">
    <citation type="journal article" date="2014" name="Genome Announc.">
        <title>Draft genome sequence of the pathogenic fungus Scedosporium apiospermum.</title>
        <authorList>
            <person name="Vandeputte P."/>
            <person name="Ghamrawi S."/>
            <person name="Rechenmann M."/>
            <person name="Iltis A."/>
            <person name="Giraud S."/>
            <person name="Fleury M."/>
            <person name="Thornton C."/>
            <person name="Delhaes L."/>
            <person name="Meyer W."/>
            <person name="Papon N."/>
            <person name="Bouchara J.P."/>
        </authorList>
    </citation>
    <scope>NUCLEOTIDE SEQUENCE [LARGE SCALE GENOMIC DNA]</scope>
    <source>
        <strain evidence="14 15">IHEM 14462</strain>
    </source>
</reference>
<keyword evidence="6 13" id="KW-1133">Transmembrane helix</keyword>
<dbReference type="AlphaFoldDB" id="A0A084G5L4"/>
<organism evidence="14 15">
    <name type="scientific">Pseudallescheria apiosperma</name>
    <name type="common">Scedosporium apiospermum</name>
    <dbReference type="NCBI Taxonomy" id="563466"/>
    <lineage>
        <taxon>Eukaryota</taxon>
        <taxon>Fungi</taxon>
        <taxon>Dikarya</taxon>
        <taxon>Ascomycota</taxon>
        <taxon>Pezizomycotina</taxon>
        <taxon>Sordariomycetes</taxon>
        <taxon>Hypocreomycetidae</taxon>
        <taxon>Microascales</taxon>
        <taxon>Microascaceae</taxon>
        <taxon>Scedosporium</taxon>
    </lineage>
</organism>
<dbReference type="KEGG" id="sapo:SAPIO_CDS5871"/>
<dbReference type="InterPro" id="IPR001171">
    <property type="entry name" value="ERG24_DHCR-like"/>
</dbReference>
<evidence type="ECO:0000256" key="9">
    <source>
        <dbReference type="ARBA" id="ARBA00023098"/>
    </source>
</evidence>
<dbReference type="GO" id="GO:0050613">
    <property type="term" value="F:Delta14-sterol reductase activity"/>
    <property type="evidence" value="ECO:0007669"/>
    <property type="project" value="EnsemblFungi"/>
</dbReference>
<dbReference type="GO" id="GO:0006696">
    <property type="term" value="P:ergosterol biosynthetic process"/>
    <property type="evidence" value="ECO:0007669"/>
    <property type="project" value="EnsemblFungi"/>
</dbReference>
<dbReference type="PROSITE" id="PS01018">
    <property type="entry name" value="STEROL_REDUCT_2"/>
    <property type="match status" value="1"/>
</dbReference>
<dbReference type="Pfam" id="PF01222">
    <property type="entry name" value="ERG4_ERG24"/>
    <property type="match status" value="1"/>
</dbReference>
<evidence type="ECO:0000313" key="15">
    <source>
        <dbReference type="Proteomes" id="UP000028545"/>
    </source>
</evidence>
<feature type="transmembrane region" description="Helical" evidence="13">
    <location>
        <begin position="404"/>
        <end position="423"/>
    </location>
</feature>
<feature type="transmembrane region" description="Helical" evidence="13">
    <location>
        <begin position="284"/>
        <end position="308"/>
    </location>
</feature>
<dbReference type="EMBL" id="JOWA01000099">
    <property type="protein sequence ID" value="KEZ42626.1"/>
    <property type="molecule type" value="Genomic_DNA"/>
</dbReference>
<evidence type="ECO:0000256" key="1">
    <source>
        <dbReference type="ARBA" id="ARBA00004141"/>
    </source>
</evidence>
<feature type="transmembrane region" description="Helical" evidence="13">
    <location>
        <begin position="320"/>
        <end position="341"/>
    </location>
</feature>
<protein>
    <recommendedName>
        <fullName evidence="13">Delta(14)-sterol reductase</fullName>
    </recommendedName>
    <alternativeName>
        <fullName evidence="13">C-14 sterol reductase</fullName>
    </alternativeName>
    <alternativeName>
        <fullName evidence="13">Sterol C14-reductase</fullName>
    </alternativeName>
</protein>
<keyword evidence="9 13" id="KW-0443">Lipid metabolism</keyword>
<evidence type="ECO:0000256" key="2">
    <source>
        <dbReference type="ARBA" id="ARBA00005402"/>
    </source>
</evidence>
<keyword evidence="3 13" id="KW-0444">Lipid biosynthesis</keyword>
<gene>
    <name evidence="14" type="ORF">SAPIO_CDS5871</name>
</gene>
<evidence type="ECO:0000256" key="13">
    <source>
        <dbReference type="RuleBase" id="RU369120"/>
    </source>
</evidence>
<evidence type="ECO:0000256" key="8">
    <source>
        <dbReference type="ARBA" id="ARBA00023011"/>
    </source>
</evidence>
<dbReference type="PANTHER" id="PTHR21257:SF52">
    <property type="entry name" value="DELTA(14)-STEROL REDUCTASE TM7SF2"/>
    <property type="match status" value="1"/>
</dbReference>
<dbReference type="OrthoDB" id="10262235at2759"/>
<proteinExistence type="inferred from homology"/>
<dbReference type="OMA" id="EWCELRP"/>
<evidence type="ECO:0000256" key="4">
    <source>
        <dbReference type="ARBA" id="ARBA00022692"/>
    </source>
</evidence>
<dbReference type="Gene3D" id="1.20.120.1630">
    <property type="match status" value="1"/>
</dbReference>
<keyword evidence="15" id="KW-1185">Reference proteome</keyword>
<feature type="transmembrane region" description="Helical" evidence="13">
    <location>
        <begin position="131"/>
        <end position="152"/>
    </location>
</feature>
<dbReference type="RefSeq" id="XP_016642425.1">
    <property type="nucleotide sequence ID" value="XM_016788109.1"/>
</dbReference>
<keyword evidence="10 13" id="KW-0472">Membrane</keyword>